<comment type="caution">
    <text evidence="2">The sequence shown here is derived from an EMBL/GenBank/DDBJ whole genome shotgun (WGS) entry which is preliminary data.</text>
</comment>
<dbReference type="SUPFAM" id="SSF55718">
    <property type="entry name" value="SCP-like"/>
    <property type="match status" value="1"/>
</dbReference>
<dbReference type="InterPro" id="IPR017517">
    <property type="entry name" value="Maleyloyr_isom"/>
</dbReference>
<proteinExistence type="predicted"/>
<dbReference type="Proteomes" id="UP001183648">
    <property type="component" value="Unassembled WGS sequence"/>
</dbReference>
<dbReference type="InterPro" id="IPR024344">
    <property type="entry name" value="MDMPI_metal-binding"/>
</dbReference>
<gene>
    <name evidence="2" type="ORF">J2S63_004065</name>
</gene>
<dbReference type="EC" id="5.2.1.4" evidence="2"/>
<dbReference type="SUPFAM" id="SSF109854">
    <property type="entry name" value="DinB/YfiT-like putative metalloenzymes"/>
    <property type="match status" value="1"/>
</dbReference>
<dbReference type="Gene3D" id="3.30.1050.20">
    <property type="match status" value="1"/>
</dbReference>
<evidence type="ECO:0000313" key="2">
    <source>
        <dbReference type="EMBL" id="MDR7364512.1"/>
    </source>
</evidence>
<feature type="domain" description="Mycothiol-dependent maleylpyruvate isomerase metal-binding" evidence="1">
    <location>
        <begin position="31"/>
        <end position="165"/>
    </location>
</feature>
<accession>A0ABU2C1I5</accession>
<dbReference type="InterPro" id="IPR036527">
    <property type="entry name" value="SCP2_sterol-bd_dom_sf"/>
</dbReference>
<dbReference type="Gene3D" id="1.20.120.450">
    <property type="entry name" value="dinb family like domain"/>
    <property type="match status" value="1"/>
</dbReference>
<protein>
    <submittedName>
        <fullName evidence="2">Maleylpyruvate isomerase</fullName>
        <ecNumber evidence="2">5.2.1.4</ecNumber>
    </submittedName>
</protein>
<keyword evidence="2" id="KW-0413">Isomerase</keyword>
<organism evidence="2 3">
    <name type="scientific">Nocardioides marmoribigeumensis</name>
    <dbReference type="NCBI Taxonomy" id="433649"/>
    <lineage>
        <taxon>Bacteria</taxon>
        <taxon>Bacillati</taxon>
        <taxon>Actinomycetota</taxon>
        <taxon>Actinomycetes</taxon>
        <taxon>Propionibacteriales</taxon>
        <taxon>Nocardioidaceae</taxon>
        <taxon>Nocardioides</taxon>
    </lineage>
</organism>
<evidence type="ECO:0000259" key="1">
    <source>
        <dbReference type="Pfam" id="PF11716"/>
    </source>
</evidence>
<dbReference type="InterPro" id="IPR034660">
    <property type="entry name" value="DinB/YfiT-like"/>
</dbReference>
<dbReference type="EMBL" id="JAVDYG010000001">
    <property type="protein sequence ID" value="MDR7364512.1"/>
    <property type="molecule type" value="Genomic_DNA"/>
</dbReference>
<evidence type="ECO:0000313" key="3">
    <source>
        <dbReference type="Proteomes" id="UP001183648"/>
    </source>
</evidence>
<name>A0ABU2C1I5_9ACTN</name>
<dbReference type="Pfam" id="PF11716">
    <property type="entry name" value="MDMPI_N"/>
    <property type="match status" value="1"/>
</dbReference>
<sequence>MTPVPGEAPGPTRSSPAPVSALAHLEETVLATQRYLATVNRLTSADLRGPSHLPGWSRAHVVAHVSRNAEAVQRLLHWARTGEPTPMYVSDEVRDRDIEQSARLSPEELAADAAETAALLEAAARGLPADRLEETVSRTLGSPAFPVRRAGAMRRIEVEVHHADLDAGYAAHDWPADLHDLLLKRRRRELTERAGLVLALTDRGEEVPLGRVSSDPAVVAGLTADVVWWLLGRGSGEGLRCSTGQLPELGKWA</sequence>
<reference evidence="2 3" key="1">
    <citation type="submission" date="2023-07" db="EMBL/GenBank/DDBJ databases">
        <title>Sequencing the genomes of 1000 actinobacteria strains.</title>
        <authorList>
            <person name="Klenk H.-P."/>
        </authorList>
    </citation>
    <scope>NUCLEOTIDE SEQUENCE [LARGE SCALE GENOMIC DNA]</scope>
    <source>
        <strain evidence="2 3">DSM 19426</strain>
    </source>
</reference>
<dbReference type="GO" id="GO:0050077">
    <property type="term" value="F:maleylpyruvate isomerase activity"/>
    <property type="evidence" value="ECO:0007669"/>
    <property type="project" value="UniProtKB-EC"/>
</dbReference>
<keyword evidence="3" id="KW-1185">Reference proteome</keyword>
<dbReference type="RefSeq" id="WP_310306230.1">
    <property type="nucleotide sequence ID" value="NZ_BAAAPS010000006.1"/>
</dbReference>
<dbReference type="NCBIfam" id="TIGR03083">
    <property type="entry name" value="maleylpyruvate isomerase family mycothiol-dependent enzyme"/>
    <property type="match status" value="1"/>
</dbReference>